<name>A0A7R9CCI4_TIMCR</name>
<dbReference type="SUPFAM" id="SSF52833">
    <property type="entry name" value="Thioredoxin-like"/>
    <property type="match status" value="1"/>
</dbReference>
<comment type="catalytic activity">
    <reaction evidence="16">
        <text>prostaglandin H2 + [thioredoxin]-dithiol = prostaglandin F2alpha + [thioredoxin]-disulfide</text>
        <dbReference type="Rhea" id="RHEA:28214"/>
        <dbReference type="Rhea" id="RHEA-COMP:10698"/>
        <dbReference type="Rhea" id="RHEA-COMP:10700"/>
        <dbReference type="ChEBI" id="CHEBI:29950"/>
        <dbReference type="ChEBI" id="CHEBI:50058"/>
        <dbReference type="ChEBI" id="CHEBI:57404"/>
        <dbReference type="ChEBI" id="CHEBI:57405"/>
        <dbReference type="EC" id="1.11.1.20"/>
    </reaction>
</comment>
<evidence type="ECO:0000256" key="8">
    <source>
        <dbReference type="ARBA" id="ARBA00023002"/>
    </source>
</evidence>
<comment type="function">
    <text evidence="11">Catalyzes the reduction of prostaglandin-ethanolamide H(2) (prostamide H(2)) to prostamide F(2alpha) with NADPH as proton donor. Also able to reduce prostaglandin H(2) to prostaglandin F(2alpha).</text>
</comment>
<dbReference type="FunFam" id="3.40.30.10:FF:000243">
    <property type="entry name" value="Prostamide/prostaglandin F synthase"/>
    <property type="match status" value="1"/>
</dbReference>
<evidence type="ECO:0000256" key="17">
    <source>
        <dbReference type="ARBA" id="ARBA00048626"/>
    </source>
</evidence>
<evidence type="ECO:0000256" key="7">
    <source>
        <dbReference type="ARBA" id="ARBA00022857"/>
    </source>
</evidence>
<keyword evidence="10" id="KW-0275">Fatty acid biosynthesis</keyword>
<proteinExistence type="inferred from homology"/>
<comment type="catalytic activity">
    <reaction evidence="17">
        <text>prostamide F2alpha + [thioredoxin]-disulfide = prostamide H2 + [thioredoxin]-dithiol</text>
        <dbReference type="Rhea" id="RHEA:26373"/>
        <dbReference type="Rhea" id="RHEA-COMP:10698"/>
        <dbReference type="Rhea" id="RHEA-COMP:10700"/>
        <dbReference type="ChEBI" id="CHEBI:29950"/>
        <dbReference type="ChEBI" id="CHEBI:50058"/>
        <dbReference type="ChEBI" id="CHEBI:53081"/>
        <dbReference type="ChEBI" id="CHEBI:53082"/>
        <dbReference type="EC" id="1.11.1.20"/>
    </reaction>
</comment>
<dbReference type="PANTHER" id="PTHR28630">
    <property type="match status" value="1"/>
</dbReference>
<gene>
    <name evidence="19" type="ORF">TCEB3V08_LOCUS789</name>
</gene>
<dbReference type="EC" id="1.11.1.20" evidence="13"/>
<accession>A0A7R9CCI4</accession>
<evidence type="ECO:0000256" key="14">
    <source>
        <dbReference type="ARBA" id="ARBA00040768"/>
    </source>
</evidence>
<evidence type="ECO:0000256" key="6">
    <source>
        <dbReference type="ARBA" id="ARBA00022832"/>
    </source>
</evidence>
<keyword evidence="8" id="KW-0560">Oxidoreductase</keyword>
<reference evidence="19" key="1">
    <citation type="submission" date="2020-11" db="EMBL/GenBank/DDBJ databases">
        <authorList>
            <person name="Tran Van P."/>
        </authorList>
    </citation>
    <scope>NUCLEOTIDE SEQUENCE</scope>
</reference>
<feature type="domain" description="Thioredoxin" evidence="18">
    <location>
        <begin position="26"/>
        <end position="205"/>
    </location>
</feature>
<dbReference type="GO" id="GO:0047017">
    <property type="term" value="F:prostaglandin F synthase activity"/>
    <property type="evidence" value="ECO:0007669"/>
    <property type="project" value="TreeGrafter"/>
</dbReference>
<evidence type="ECO:0000259" key="18">
    <source>
        <dbReference type="PROSITE" id="PS51352"/>
    </source>
</evidence>
<protein>
    <recommendedName>
        <fullName evidence="14">Prostamide/prostaglandin F synthase</fullName>
        <ecNumber evidence="13">1.11.1.20</ecNumber>
    </recommendedName>
    <alternativeName>
        <fullName evidence="15">Peroxiredoxin-like 2B</fullName>
    </alternativeName>
</protein>
<dbReference type="AlphaFoldDB" id="A0A7R9CCI4"/>
<evidence type="ECO:0000256" key="15">
    <source>
        <dbReference type="ARBA" id="ARBA00041838"/>
    </source>
</evidence>
<dbReference type="CDD" id="cd02970">
    <property type="entry name" value="PRX_like2"/>
    <property type="match status" value="1"/>
</dbReference>
<keyword evidence="4" id="KW-0444">Lipid biosynthesis</keyword>
<keyword evidence="7" id="KW-0521">NADP</keyword>
<dbReference type="EMBL" id="OC316590">
    <property type="protein sequence ID" value="CAD7392781.1"/>
    <property type="molecule type" value="Genomic_DNA"/>
</dbReference>
<keyword evidence="5" id="KW-0643">Prostaglandin biosynthesis</keyword>
<organism evidence="19">
    <name type="scientific">Timema cristinae</name>
    <name type="common">Walking stick</name>
    <dbReference type="NCBI Taxonomy" id="61476"/>
    <lineage>
        <taxon>Eukaryota</taxon>
        <taxon>Metazoa</taxon>
        <taxon>Ecdysozoa</taxon>
        <taxon>Arthropoda</taxon>
        <taxon>Hexapoda</taxon>
        <taxon>Insecta</taxon>
        <taxon>Pterygota</taxon>
        <taxon>Neoptera</taxon>
        <taxon>Polyneoptera</taxon>
        <taxon>Phasmatodea</taxon>
        <taxon>Timematodea</taxon>
        <taxon>Timematoidea</taxon>
        <taxon>Timematidae</taxon>
        <taxon>Timema</taxon>
    </lineage>
</organism>
<dbReference type="PROSITE" id="PS51352">
    <property type="entry name" value="THIOREDOXIN_2"/>
    <property type="match status" value="1"/>
</dbReference>
<comment type="subcellular location">
    <subcellularLocation>
        <location evidence="1">Cytoplasm</location>
        <location evidence="1">Cytosol</location>
    </subcellularLocation>
</comment>
<evidence type="ECO:0000313" key="19">
    <source>
        <dbReference type="EMBL" id="CAD7392781.1"/>
    </source>
</evidence>
<sequence>MKKCIRVVQKINKNVTSLKMENKGKVDYLKKIANIELKKVSTNEMTKIDDIWKDKNTVVIFFRRWGCLLCRVWAKELNEIAPILKENNVNLVGVGVDDTGLEEFKEGKYFAGDLYVDTLKQAYKAMEFKRFNIFSILTALFTKESREAISKGKAEKLGGDLRGDGLQNGGAVIVSAGGTKLLYHFKQERPAEHLSNYAILKALGLENQAPPGMEKTTTKETTTECIDDAFSIPTKEKDKVIS</sequence>
<evidence type="ECO:0000256" key="2">
    <source>
        <dbReference type="ARBA" id="ARBA00022490"/>
    </source>
</evidence>
<keyword evidence="2" id="KW-0963">Cytoplasm</keyword>
<dbReference type="InterPro" id="IPR036249">
    <property type="entry name" value="Thioredoxin-like_sf"/>
</dbReference>
<dbReference type="GO" id="GO:0001516">
    <property type="term" value="P:prostaglandin biosynthetic process"/>
    <property type="evidence" value="ECO:0007669"/>
    <property type="project" value="UniProtKB-KW"/>
</dbReference>
<keyword evidence="3" id="KW-0644">Prostaglandin metabolism</keyword>
<dbReference type="InterPro" id="IPR032801">
    <property type="entry name" value="PXL2A/B/C"/>
</dbReference>
<evidence type="ECO:0000256" key="9">
    <source>
        <dbReference type="ARBA" id="ARBA00023098"/>
    </source>
</evidence>
<evidence type="ECO:0000256" key="5">
    <source>
        <dbReference type="ARBA" id="ARBA00022585"/>
    </source>
</evidence>
<dbReference type="GO" id="GO:0005829">
    <property type="term" value="C:cytosol"/>
    <property type="evidence" value="ECO:0007669"/>
    <property type="project" value="UniProtKB-SubCell"/>
</dbReference>
<evidence type="ECO:0000256" key="16">
    <source>
        <dbReference type="ARBA" id="ARBA00047917"/>
    </source>
</evidence>
<keyword evidence="9" id="KW-0443">Lipid metabolism</keyword>
<dbReference type="InterPro" id="IPR013766">
    <property type="entry name" value="Thioredoxin_domain"/>
</dbReference>
<evidence type="ECO:0000256" key="3">
    <source>
        <dbReference type="ARBA" id="ARBA00022501"/>
    </source>
</evidence>
<evidence type="ECO:0000256" key="12">
    <source>
        <dbReference type="ARBA" id="ARBA00037965"/>
    </source>
</evidence>
<evidence type="ECO:0000256" key="4">
    <source>
        <dbReference type="ARBA" id="ARBA00022516"/>
    </source>
</evidence>
<evidence type="ECO:0000256" key="1">
    <source>
        <dbReference type="ARBA" id="ARBA00004514"/>
    </source>
</evidence>
<evidence type="ECO:0000256" key="11">
    <source>
        <dbReference type="ARBA" id="ARBA00037117"/>
    </source>
</evidence>
<dbReference type="Gene3D" id="3.40.30.10">
    <property type="entry name" value="Glutaredoxin"/>
    <property type="match status" value="1"/>
</dbReference>
<dbReference type="Pfam" id="PF13911">
    <property type="entry name" value="AhpC-TSA_2"/>
    <property type="match status" value="1"/>
</dbReference>
<comment type="similarity">
    <text evidence="12">Belongs to the peroxiredoxin-like PRXL2 family. Prostamide/prostaglandin F synthase subfamily.</text>
</comment>
<evidence type="ECO:0000256" key="10">
    <source>
        <dbReference type="ARBA" id="ARBA00023160"/>
    </source>
</evidence>
<keyword evidence="6" id="KW-0276">Fatty acid metabolism</keyword>
<evidence type="ECO:0000256" key="13">
    <source>
        <dbReference type="ARBA" id="ARBA00039126"/>
    </source>
</evidence>
<dbReference type="PANTHER" id="PTHR28630:SF29">
    <property type="entry name" value="PROSTAMIDE_PROSTAGLANDIN F SYNTHASE"/>
    <property type="match status" value="1"/>
</dbReference>